<protein>
    <recommendedName>
        <fullName evidence="3">Reverse transcriptase</fullName>
    </recommendedName>
</protein>
<name>A0A8K0KM05_LADFU</name>
<reference evidence="1" key="1">
    <citation type="submission" date="2013-04" db="EMBL/GenBank/DDBJ databases">
        <authorList>
            <person name="Qu J."/>
            <person name="Murali S.C."/>
            <person name="Bandaranaike D."/>
            <person name="Bellair M."/>
            <person name="Blankenburg K."/>
            <person name="Chao H."/>
            <person name="Dinh H."/>
            <person name="Doddapaneni H."/>
            <person name="Downs B."/>
            <person name="Dugan-Rocha S."/>
            <person name="Elkadiri S."/>
            <person name="Gnanaolivu R.D."/>
            <person name="Hernandez B."/>
            <person name="Javaid M."/>
            <person name="Jayaseelan J.C."/>
            <person name="Lee S."/>
            <person name="Li M."/>
            <person name="Ming W."/>
            <person name="Munidasa M."/>
            <person name="Muniz J."/>
            <person name="Nguyen L."/>
            <person name="Ongeri F."/>
            <person name="Osuji N."/>
            <person name="Pu L.-L."/>
            <person name="Puazo M."/>
            <person name="Qu C."/>
            <person name="Quiroz J."/>
            <person name="Raj R."/>
            <person name="Weissenberger G."/>
            <person name="Xin Y."/>
            <person name="Zou X."/>
            <person name="Han Y."/>
            <person name="Richards S."/>
            <person name="Worley K."/>
            <person name="Muzny D."/>
            <person name="Gibbs R."/>
        </authorList>
    </citation>
    <scope>NUCLEOTIDE SEQUENCE</scope>
    <source>
        <strain evidence="1">Sampled in the wild</strain>
    </source>
</reference>
<organism evidence="1 2">
    <name type="scientific">Ladona fulva</name>
    <name type="common">Scarce chaser dragonfly</name>
    <name type="synonym">Libellula fulva</name>
    <dbReference type="NCBI Taxonomy" id="123851"/>
    <lineage>
        <taxon>Eukaryota</taxon>
        <taxon>Metazoa</taxon>
        <taxon>Ecdysozoa</taxon>
        <taxon>Arthropoda</taxon>
        <taxon>Hexapoda</taxon>
        <taxon>Insecta</taxon>
        <taxon>Pterygota</taxon>
        <taxon>Palaeoptera</taxon>
        <taxon>Odonata</taxon>
        <taxon>Epiprocta</taxon>
        <taxon>Anisoptera</taxon>
        <taxon>Libelluloidea</taxon>
        <taxon>Libellulidae</taxon>
        <taxon>Ladona</taxon>
    </lineage>
</organism>
<evidence type="ECO:0008006" key="3">
    <source>
        <dbReference type="Google" id="ProtNLM"/>
    </source>
</evidence>
<proteinExistence type="predicted"/>
<dbReference type="Proteomes" id="UP000792457">
    <property type="component" value="Unassembled WGS sequence"/>
</dbReference>
<evidence type="ECO:0000313" key="2">
    <source>
        <dbReference type="Proteomes" id="UP000792457"/>
    </source>
</evidence>
<keyword evidence="2" id="KW-1185">Reference proteome</keyword>
<feature type="non-terminal residue" evidence="1">
    <location>
        <position position="370"/>
    </location>
</feature>
<dbReference type="EMBL" id="KZ309220">
    <property type="protein sequence ID" value="KAG8237759.1"/>
    <property type="molecule type" value="Genomic_DNA"/>
</dbReference>
<sequence length="370" mass="42277">YQKGNSVNTYSSSLLDITISSFDDHFVKSEVIPSDISDHYSVITYFTVRNNPCLINHDIRYFSDINITSFLNSLKKENWSDITDEIPAFSALMKETFVQCKSSLDKNLDAKYKTLNKSYQKLLKTAKRTLNNKKLLNCTDKSREIWKIINESRNSRSSHMTDSSNPNTLVSDFNNHFTTFPSCAQPTCPLDYQHIPNSATSLYLSPSLKYQSLSSNLVLTSSKIPFTLSILPSWRKKSNSLDFNSYRPISIQSQFSEIFKKAFHRRLVSYLDSLGIFSPHQYGFCKNKTKQVIIYKEGNKYTSSSKIINQGAPQVSVLGPTLFLIYINDLPNHLKSIQDVNLSFMLTIPMLLFHLLLPKTFSQAAILFLI</sequence>
<accession>A0A8K0KM05</accession>
<gene>
    <name evidence="1" type="ORF">J437_LFUL014302</name>
</gene>
<evidence type="ECO:0000313" key="1">
    <source>
        <dbReference type="EMBL" id="KAG8237759.1"/>
    </source>
</evidence>
<dbReference type="AlphaFoldDB" id="A0A8K0KM05"/>
<comment type="caution">
    <text evidence="1">The sequence shown here is derived from an EMBL/GenBank/DDBJ whole genome shotgun (WGS) entry which is preliminary data.</text>
</comment>
<reference evidence="1" key="2">
    <citation type="submission" date="2017-10" db="EMBL/GenBank/DDBJ databases">
        <title>Ladona fulva Genome sequencing and assembly.</title>
        <authorList>
            <person name="Murali S."/>
            <person name="Richards S."/>
            <person name="Bandaranaike D."/>
            <person name="Bellair M."/>
            <person name="Blankenburg K."/>
            <person name="Chao H."/>
            <person name="Dinh H."/>
            <person name="Doddapaneni H."/>
            <person name="Dugan-Rocha S."/>
            <person name="Elkadiri S."/>
            <person name="Gnanaolivu R."/>
            <person name="Hernandez B."/>
            <person name="Skinner E."/>
            <person name="Javaid M."/>
            <person name="Lee S."/>
            <person name="Li M."/>
            <person name="Ming W."/>
            <person name="Munidasa M."/>
            <person name="Muniz J."/>
            <person name="Nguyen L."/>
            <person name="Hughes D."/>
            <person name="Osuji N."/>
            <person name="Pu L.-L."/>
            <person name="Puazo M."/>
            <person name="Qu C."/>
            <person name="Quiroz J."/>
            <person name="Raj R."/>
            <person name="Weissenberger G."/>
            <person name="Xin Y."/>
            <person name="Zou X."/>
            <person name="Han Y."/>
            <person name="Worley K."/>
            <person name="Muzny D."/>
            <person name="Gibbs R."/>
        </authorList>
    </citation>
    <scope>NUCLEOTIDE SEQUENCE</scope>
    <source>
        <strain evidence="1">Sampled in the wild</strain>
    </source>
</reference>